<reference evidence="2" key="1">
    <citation type="journal article" date="2023" name="Front. Plant Sci.">
        <title>Chromosomal-level genome assembly of Melastoma candidum provides insights into trichome evolution.</title>
        <authorList>
            <person name="Zhong Y."/>
            <person name="Wu W."/>
            <person name="Sun C."/>
            <person name="Zou P."/>
            <person name="Liu Y."/>
            <person name="Dai S."/>
            <person name="Zhou R."/>
        </authorList>
    </citation>
    <scope>NUCLEOTIDE SEQUENCE [LARGE SCALE GENOMIC DNA]</scope>
</reference>
<evidence type="ECO:0000313" key="2">
    <source>
        <dbReference type="Proteomes" id="UP001057402"/>
    </source>
</evidence>
<dbReference type="EMBL" id="CM042886">
    <property type="protein sequence ID" value="KAI4339762.1"/>
    <property type="molecule type" value="Genomic_DNA"/>
</dbReference>
<dbReference type="Proteomes" id="UP001057402">
    <property type="component" value="Chromosome 7"/>
</dbReference>
<comment type="caution">
    <text evidence="1">The sequence shown here is derived from an EMBL/GenBank/DDBJ whole genome shotgun (WGS) entry which is preliminary data.</text>
</comment>
<keyword evidence="2" id="KW-1185">Reference proteome</keyword>
<organism evidence="1 2">
    <name type="scientific">Melastoma candidum</name>
    <dbReference type="NCBI Taxonomy" id="119954"/>
    <lineage>
        <taxon>Eukaryota</taxon>
        <taxon>Viridiplantae</taxon>
        <taxon>Streptophyta</taxon>
        <taxon>Embryophyta</taxon>
        <taxon>Tracheophyta</taxon>
        <taxon>Spermatophyta</taxon>
        <taxon>Magnoliopsida</taxon>
        <taxon>eudicotyledons</taxon>
        <taxon>Gunneridae</taxon>
        <taxon>Pentapetalae</taxon>
        <taxon>rosids</taxon>
        <taxon>malvids</taxon>
        <taxon>Myrtales</taxon>
        <taxon>Melastomataceae</taxon>
        <taxon>Melastomatoideae</taxon>
        <taxon>Melastomateae</taxon>
        <taxon>Melastoma</taxon>
    </lineage>
</organism>
<sequence length="231" mass="24058">MKNDHLDPKPLAASASATSPTPLPPPPPPPPPPVDGGSIEVARRPRGRPPGSKNKPKPPLVLTQDPDSTSLLLAPYVLEIPPRNDIVQSVSRFCRRNSLSLLLLSATGSISNFTLRQPSPTPAPSTITFHGRFEVLSLSAAFLGEGSTELGDGVVVTVAGPRGQIVGGKVVGPLVADGTVVVVAASFNRPSFHRLGVEGEQEGGDMKGKDNAPRGQGVVWAGRPPPPQAHF</sequence>
<proteinExistence type="predicted"/>
<accession>A0ACB9NT39</accession>
<gene>
    <name evidence="1" type="ORF">MLD38_024670</name>
</gene>
<name>A0ACB9NT39_9MYRT</name>
<evidence type="ECO:0000313" key="1">
    <source>
        <dbReference type="EMBL" id="KAI4339762.1"/>
    </source>
</evidence>
<protein>
    <submittedName>
        <fullName evidence="1">Uncharacterized protein</fullName>
    </submittedName>
</protein>